<gene>
    <name evidence="1" type="ORF">Maut_00718</name>
    <name evidence="2" type="ORF">MTAT_17110</name>
</gene>
<evidence type="ECO:0000313" key="1">
    <source>
        <dbReference type="EMBL" id="AOQ23181.1"/>
    </source>
</evidence>
<organism evidence="1 3">
    <name type="scientific">Neomoorella thermoacetica</name>
    <name type="common">Clostridium thermoaceticum</name>
    <dbReference type="NCBI Taxonomy" id="1525"/>
    <lineage>
        <taxon>Bacteria</taxon>
        <taxon>Bacillati</taxon>
        <taxon>Bacillota</taxon>
        <taxon>Clostridia</taxon>
        <taxon>Neomoorellales</taxon>
        <taxon>Neomoorellaceae</taxon>
        <taxon>Neomoorella</taxon>
    </lineage>
</organism>
<dbReference type="Proteomes" id="UP000094598">
    <property type="component" value="Chromosome"/>
</dbReference>
<sequence length="227" mass="25974">MKNDIFLCENQNKPCKILDPTTEAGAYILGILWGALSVSDEGYWLRHRDRWYIDTVKLHLEITARGHESYSKTGGQWRLKITRSADVAAVKTILERYGWTPRKAPKRPYPRGPLDDRGFVRAWVELHGSADIARIGRKRGPVPRLRVYGNSVLMEDINRIIAGGTGLPLRAMQKTANETTVALYYYGKSFRAVVDWLYAGAEMFNPIIRARVEEILQRSKKYPPLKQ</sequence>
<evidence type="ECO:0000313" key="3">
    <source>
        <dbReference type="Proteomes" id="UP000094598"/>
    </source>
</evidence>
<reference evidence="1 3" key="1">
    <citation type="submission" date="2016-08" db="EMBL/GenBank/DDBJ databases">
        <title>Moorella thermoacetica DSM 103132.</title>
        <authorList>
            <person name="Jendresen C.B."/>
            <person name="Redl S.M."/>
            <person name="Jensen T.O."/>
            <person name="Nielsen A.T."/>
        </authorList>
    </citation>
    <scope>NUCLEOTIDE SEQUENCE [LARGE SCALE GENOMIC DNA]</scope>
    <source>
        <strain evidence="1 3">DSM 103132</strain>
    </source>
</reference>
<protein>
    <submittedName>
        <fullName evidence="1">Uncharacterized protein</fullName>
    </submittedName>
</protein>
<name>A0AAC9HFQ9_NEOTH</name>
<dbReference type="Proteomes" id="UP000322283">
    <property type="component" value="Unassembled WGS sequence"/>
</dbReference>
<dbReference type="EMBL" id="VCDX01000005">
    <property type="protein sequence ID" value="TYL12888.1"/>
    <property type="molecule type" value="Genomic_DNA"/>
</dbReference>
<dbReference type="RefSeq" id="WP_069588489.1">
    <property type="nucleotide sequence ID" value="NZ_CP017019.1"/>
</dbReference>
<accession>A0AAC9HFQ9</accession>
<dbReference type="AlphaFoldDB" id="A0AAC9HFQ9"/>
<keyword evidence="4" id="KW-1185">Reference proteome</keyword>
<reference evidence="2 4" key="2">
    <citation type="submission" date="2019-05" db="EMBL/GenBank/DDBJ databases">
        <title>Genome sequence of Moorella thermoacetica ATCC 33924.</title>
        <authorList>
            <person name="Poehlein A."/>
            <person name="Bengelsdorf F.R."/>
            <person name="Duerre P."/>
            <person name="Daniel R."/>
        </authorList>
    </citation>
    <scope>NUCLEOTIDE SEQUENCE [LARGE SCALE GENOMIC DNA]</scope>
    <source>
        <strain evidence="2 4">ATCC 33924</strain>
    </source>
</reference>
<evidence type="ECO:0000313" key="2">
    <source>
        <dbReference type="EMBL" id="TYL12888.1"/>
    </source>
</evidence>
<proteinExistence type="predicted"/>
<dbReference type="EMBL" id="CP017019">
    <property type="protein sequence ID" value="AOQ23181.1"/>
    <property type="molecule type" value="Genomic_DNA"/>
</dbReference>
<evidence type="ECO:0000313" key="4">
    <source>
        <dbReference type="Proteomes" id="UP000322283"/>
    </source>
</evidence>